<gene>
    <name evidence="6" type="ORF">A9404_02700</name>
</gene>
<dbReference type="InterPro" id="IPR007476">
    <property type="entry name" value="RdgC"/>
</dbReference>
<comment type="subcellular location">
    <subcellularLocation>
        <location evidence="1">Cytoplasm</location>
        <location evidence="1">Nucleoid</location>
    </subcellularLocation>
</comment>
<dbReference type="GO" id="GO:0043590">
    <property type="term" value="C:bacterial nucleoid"/>
    <property type="evidence" value="ECO:0007669"/>
    <property type="project" value="TreeGrafter"/>
</dbReference>
<evidence type="ECO:0000256" key="3">
    <source>
        <dbReference type="ARBA" id="ARBA00022296"/>
    </source>
</evidence>
<keyword evidence="5" id="KW-0233">DNA recombination</keyword>
<keyword evidence="4" id="KW-0963">Cytoplasm</keyword>
<evidence type="ECO:0000256" key="4">
    <source>
        <dbReference type="ARBA" id="ARBA00022490"/>
    </source>
</evidence>
<keyword evidence="7" id="KW-1185">Reference proteome</keyword>
<organism evidence="6 7">
    <name type="scientific">Halothiobacillus diazotrophicus</name>
    <dbReference type="NCBI Taxonomy" id="1860122"/>
    <lineage>
        <taxon>Bacteria</taxon>
        <taxon>Pseudomonadati</taxon>
        <taxon>Pseudomonadota</taxon>
        <taxon>Gammaproteobacteria</taxon>
        <taxon>Chromatiales</taxon>
        <taxon>Halothiobacillaceae</taxon>
        <taxon>Halothiobacillus</taxon>
    </lineage>
</organism>
<dbReference type="KEGG" id="haz:A9404_02700"/>
<evidence type="ECO:0000256" key="2">
    <source>
        <dbReference type="ARBA" id="ARBA00008657"/>
    </source>
</evidence>
<evidence type="ECO:0000256" key="1">
    <source>
        <dbReference type="ARBA" id="ARBA00004453"/>
    </source>
</evidence>
<dbReference type="AlphaFoldDB" id="A0A191ZEX7"/>
<dbReference type="Proteomes" id="UP000078596">
    <property type="component" value="Chromosome"/>
</dbReference>
<evidence type="ECO:0000313" key="7">
    <source>
        <dbReference type="Proteomes" id="UP000078596"/>
    </source>
</evidence>
<name>A0A191ZEX7_9GAMM</name>
<evidence type="ECO:0000313" key="6">
    <source>
        <dbReference type="EMBL" id="ANJ66431.1"/>
    </source>
</evidence>
<comment type="similarity">
    <text evidence="2">Belongs to the RdgC family.</text>
</comment>
<proteinExistence type="inferred from homology"/>
<dbReference type="GO" id="GO:0003690">
    <property type="term" value="F:double-stranded DNA binding"/>
    <property type="evidence" value="ECO:0007669"/>
    <property type="project" value="TreeGrafter"/>
</dbReference>
<dbReference type="STRING" id="1860122.A9404_02700"/>
<reference evidence="6 7" key="1">
    <citation type="submission" date="2016-06" db="EMBL/GenBank/DDBJ databases">
        <title>Insight into the functional genes involving in sulfur oxidation in Pearl River water.</title>
        <authorList>
            <person name="Luo J."/>
            <person name="Tan X."/>
            <person name="Lin W."/>
        </authorList>
    </citation>
    <scope>NUCLEOTIDE SEQUENCE [LARGE SCALE GENOMIC DNA]</scope>
    <source>
        <strain evidence="6 7">LS2</strain>
    </source>
</reference>
<dbReference type="GO" id="GO:0000018">
    <property type="term" value="P:regulation of DNA recombination"/>
    <property type="evidence" value="ECO:0007669"/>
    <property type="project" value="TreeGrafter"/>
</dbReference>
<dbReference type="OrthoDB" id="5290530at2"/>
<dbReference type="EMBL" id="CP016027">
    <property type="protein sequence ID" value="ANJ66431.1"/>
    <property type="molecule type" value="Genomic_DNA"/>
</dbReference>
<accession>A0A191ZEX7</accession>
<evidence type="ECO:0000256" key="5">
    <source>
        <dbReference type="ARBA" id="ARBA00023172"/>
    </source>
</evidence>
<protein>
    <recommendedName>
        <fullName evidence="3">Recombination-associated protein RdgC</fullName>
    </recommendedName>
</protein>
<dbReference type="PANTHER" id="PTHR38103:SF1">
    <property type="entry name" value="RECOMBINATION-ASSOCIATED PROTEIN RDGC"/>
    <property type="match status" value="1"/>
</dbReference>
<dbReference type="PANTHER" id="PTHR38103">
    <property type="entry name" value="RECOMBINATION-ASSOCIATED PROTEIN RDGC"/>
    <property type="match status" value="1"/>
</dbReference>
<dbReference type="Pfam" id="PF04381">
    <property type="entry name" value="RdgC"/>
    <property type="match status" value="1"/>
</dbReference>
<sequence length="305" mass="34488">MAGIQKEVFMFFRQLSVYRLETAVSDFDALAEKLSEKPFMPTRAQQVESVGWETAIGENFVHDTDEAARIALRREERSVPAGVVRDEAENRLRARNGDSGEPTRAERVAMRDAVFLELLPQAFPRQAVTQAIIDRKHEQVWFDTVTANKIERLSNQLRESLGQWRMVPLLAGQDISAHLSAWLLGTPPEGFEIGEAAKLVDLREGGTVTVSKLALPDPHVIAHLHEGMKVDQLELIWREQIRFTLRADGGLTRIKPTDLLETDPNESIDDADQQLDADQRLMVEAFRRLINDLQHVLQTAENPAR</sequence>
<dbReference type="GO" id="GO:0006310">
    <property type="term" value="P:DNA recombination"/>
    <property type="evidence" value="ECO:0007669"/>
    <property type="project" value="UniProtKB-KW"/>
</dbReference>